<evidence type="ECO:0000313" key="1">
    <source>
        <dbReference type="EMBL" id="KAI0091303.1"/>
    </source>
</evidence>
<organism evidence="1 2">
    <name type="scientific">Irpex rosettiformis</name>
    <dbReference type="NCBI Taxonomy" id="378272"/>
    <lineage>
        <taxon>Eukaryota</taxon>
        <taxon>Fungi</taxon>
        <taxon>Dikarya</taxon>
        <taxon>Basidiomycota</taxon>
        <taxon>Agaricomycotina</taxon>
        <taxon>Agaricomycetes</taxon>
        <taxon>Polyporales</taxon>
        <taxon>Irpicaceae</taxon>
        <taxon>Irpex</taxon>
    </lineage>
</organism>
<dbReference type="EMBL" id="MU274906">
    <property type="protein sequence ID" value="KAI0091303.1"/>
    <property type="molecule type" value="Genomic_DNA"/>
</dbReference>
<reference evidence="1" key="1">
    <citation type="journal article" date="2021" name="Environ. Microbiol.">
        <title>Gene family expansions and transcriptome signatures uncover fungal adaptations to wood decay.</title>
        <authorList>
            <person name="Hage H."/>
            <person name="Miyauchi S."/>
            <person name="Viragh M."/>
            <person name="Drula E."/>
            <person name="Min B."/>
            <person name="Chaduli D."/>
            <person name="Navarro D."/>
            <person name="Favel A."/>
            <person name="Norest M."/>
            <person name="Lesage-Meessen L."/>
            <person name="Balint B."/>
            <person name="Merenyi Z."/>
            <person name="de Eugenio L."/>
            <person name="Morin E."/>
            <person name="Martinez A.T."/>
            <person name="Baldrian P."/>
            <person name="Stursova M."/>
            <person name="Martinez M.J."/>
            <person name="Novotny C."/>
            <person name="Magnuson J.K."/>
            <person name="Spatafora J.W."/>
            <person name="Maurice S."/>
            <person name="Pangilinan J."/>
            <person name="Andreopoulos W."/>
            <person name="LaButti K."/>
            <person name="Hundley H."/>
            <person name="Na H."/>
            <person name="Kuo A."/>
            <person name="Barry K."/>
            <person name="Lipzen A."/>
            <person name="Henrissat B."/>
            <person name="Riley R."/>
            <person name="Ahrendt S."/>
            <person name="Nagy L.G."/>
            <person name="Grigoriev I.V."/>
            <person name="Martin F."/>
            <person name="Rosso M.N."/>
        </authorList>
    </citation>
    <scope>NUCLEOTIDE SEQUENCE</scope>
    <source>
        <strain evidence="1">CBS 384.51</strain>
    </source>
</reference>
<accession>A0ACB8UAE6</accession>
<dbReference type="Proteomes" id="UP001055072">
    <property type="component" value="Unassembled WGS sequence"/>
</dbReference>
<protein>
    <submittedName>
        <fullName evidence="1">Acyltransferase ChoActase/COT/CPT</fullName>
    </submittedName>
</protein>
<keyword evidence="1" id="KW-0012">Acyltransferase</keyword>
<gene>
    <name evidence="1" type="ORF">BDY19DRAFT_886839</name>
</gene>
<proteinExistence type="predicted"/>
<name>A0ACB8UAE6_9APHY</name>
<sequence length="665" mass="75035">MQSFSSVLNTQRSSSTRAHLSRLPVPDLRQTLQRYLKSLEPLLREDEPHDGTSYESAYALRAQWAEDFEKGLGAICQMRLQVLDRASPNNWLEDNIWLKKAYHEWREPLLVNSNWWLSFVYDSNVPQDVLEGKSIALGNTGITPWQVRRAAWLTHRLLDFKGQVQRQQMYSDTTKTGKSVWFHNSANKIFNTSRLPCRGCDIFSPLAPDGSPFARSVLVSVHDWIYAVEVIDPTHTLVPPCEIEKRLRSVIRDVHHRISNEEIAVPVSVLGTDNRDRWAENLEHLLSLSPSNYATLEAINHSIIGLSLDHYTYTLGASSHTGASILVDSPQEVDAHLHNLRSSHPRHPGRNRWYDKPFTFIVESNSRAGAIGEHSPVDALVPSILADYAVVQGIEEDSFGPLNASIEAADPTTCVGWQRLDWTVDDHIRQECIAAEERARVIVEDSDDSVLWFDHYGADWIKTEARLSPDAYIQMALQLAWYRTRGCFTATYETALTRIFHNARTETIRTLSSKSREWVLAMDSPDTSIRARFELLQAAVAAHTRLTRLAATGKGIDRHLLGLRCMLEPGETHELFEDELFTRSQTWKLSTSGLSAGNQFRGTGFGAQVHDGYGINYLAGPNIIKFGIESKHSSPLTSTPDFKQAVVLALQDMYRMCLEAASPHL</sequence>
<evidence type="ECO:0000313" key="2">
    <source>
        <dbReference type="Proteomes" id="UP001055072"/>
    </source>
</evidence>
<keyword evidence="1" id="KW-0808">Transferase</keyword>
<keyword evidence="2" id="KW-1185">Reference proteome</keyword>
<comment type="caution">
    <text evidence="1">The sequence shown here is derived from an EMBL/GenBank/DDBJ whole genome shotgun (WGS) entry which is preliminary data.</text>
</comment>